<evidence type="ECO:0000256" key="2">
    <source>
        <dbReference type="ARBA" id="ARBA00023015"/>
    </source>
</evidence>
<dbReference type="PANTHER" id="PTHR30363:SF4">
    <property type="entry name" value="GLYCEROL-3-PHOSPHATE REGULON REPRESSOR"/>
    <property type="match status" value="1"/>
</dbReference>
<keyword evidence="6" id="KW-1185">Reference proteome</keyword>
<dbReference type="SMART" id="SM01134">
    <property type="entry name" value="DeoRC"/>
    <property type="match status" value="1"/>
</dbReference>
<dbReference type="InterPro" id="IPR001034">
    <property type="entry name" value="DeoR_HTH"/>
</dbReference>
<name>A0A285PH85_9HYPH</name>
<accession>A0A285PH85</accession>
<protein>
    <submittedName>
        <fullName evidence="5">Transcriptional regulator, DeoR family</fullName>
    </submittedName>
</protein>
<keyword evidence="1" id="KW-0678">Repressor</keyword>
<dbReference type="RefSeq" id="WP_097153600.1">
    <property type="nucleotide sequence ID" value="NZ_OBEL01000002.1"/>
</dbReference>
<sequence length="263" mass="29195">MSAKTTNQREEEILRALYRAGGSCRVRFLANELGVTFETIRRNLRTLEERNIVRKVHGGVHLVEEILEPTFESRLDKMVNSKEKLAKAAVENISDGDSIFLDIGTTTAYVAMALKNHSDLFVVTNSVFVASTLSTRNNNKVFMAGGELRPHDGGAFGVEAQDLIRRLNVRFAILSVGAINADTGFMLHDLQEANLANIAIENAQVRVIVADGEKLGKRAPVALQDISRIDLFVTDRQPPRNIQKMLEENEIDLIVANENQPQS</sequence>
<dbReference type="InterPro" id="IPR050313">
    <property type="entry name" value="Carb_Metab_HTH_regulators"/>
</dbReference>
<evidence type="ECO:0000313" key="5">
    <source>
        <dbReference type="EMBL" id="SNZ19241.1"/>
    </source>
</evidence>
<dbReference type="AlphaFoldDB" id="A0A285PH85"/>
<evidence type="ECO:0000259" key="4">
    <source>
        <dbReference type="PROSITE" id="PS51000"/>
    </source>
</evidence>
<organism evidence="5 6">
    <name type="scientific">Cohaesibacter gelatinilyticus</name>
    <dbReference type="NCBI Taxonomy" id="372072"/>
    <lineage>
        <taxon>Bacteria</taxon>
        <taxon>Pseudomonadati</taxon>
        <taxon>Pseudomonadota</taxon>
        <taxon>Alphaproteobacteria</taxon>
        <taxon>Hyphomicrobiales</taxon>
        <taxon>Cohaesibacteraceae</taxon>
    </lineage>
</organism>
<dbReference type="InterPro" id="IPR036388">
    <property type="entry name" value="WH-like_DNA-bd_sf"/>
</dbReference>
<dbReference type="Proteomes" id="UP000219439">
    <property type="component" value="Unassembled WGS sequence"/>
</dbReference>
<gene>
    <name evidence="5" type="ORF">SAMN06265368_2321</name>
</gene>
<dbReference type="InterPro" id="IPR036390">
    <property type="entry name" value="WH_DNA-bd_sf"/>
</dbReference>
<dbReference type="Gene3D" id="1.10.10.10">
    <property type="entry name" value="Winged helix-like DNA-binding domain superfamily/Winged helix DNA-binding domain"/>
    <property type="match status" value="1"/>
</dbReference>
<dbReference type="SMART" id="SM00420">
    <property type="entry name" value="HTH_DEOR"/>
    <property type="match status" value="1"/>
</dbReference>
<reference evidence="5 6" key="1">
    <citation type="submission" date="2017-09" db="EMBL/GenBank/DDBJ databases">
        <authorList>
            <person name="Ehlers B."/>
            <person name="Leendertz F.H."/>
        </authorList>
    </citation>
    <scope>NUCLEOTIDE SEQUENCE [LARGE SCALE GENOMIC DNA]</scope>
    <source>
        <strain evidence="5 6">DSM 18289</strain>
    </source>
</reference>
<dbReference type="SUPFAM" id="SSF100950">
    <property type="entry name" value="NagB/RpiA/CoA transferase-like"/>
    <property type="match status" value="1"/>
</dbReference>
<dbReference type="PROSITE" id="PS51000">
    <property type="entry name" value="HTH_DEOR_2"/>
    <property type="match status" value="1"/>
</dbReference>
<proteinExistence type="predicted"/>
<dbReference type="SUPFAM" id="SSF46785">
    <property type="entry name" value="Winged helix' DNA-binding domain"/>
    <property type="match status" value="1"/>
</dbReference>
<dbReference type="Pfam" id="PF08220">
    <property type="entry name" value="HTH_DeoR"/>
    <property type="match status" value="1"/>
</dbReference>
<dbReference type="Pfam" id="PF00455">
    <property type="entry name" value="DeoRC"/>
    <property type="match status" value="1"/>
</dbReference>
<dbReference type="GO" id="GO:0003700">
    <property type="term" value="F:DNA-binding transcription factor activity"/>
    <property type="evidence" value="ECO:0007669"/>
    <property type="project" value="InterPro"/>
</dbReference>
<dbReference type="PRINTS" id="PR00037">
    <property type="entry name" value="HTHLACR"/>
</dbReference>
<dbReference type="InterPro" id="IPR037171">
    <property type="entry name" value="NagB/RpiA_transferase-like"/>
</dbReference>
<dbReference type="PANTHER" id="PTHR30363">
    <property type="entry name" value="HTH-TYPE TRANSCRIPTIONAL REGULATOR SRLR-RELATED"/>
    <property type="match status" value="1"/>
</dbReference>
<keyword evidence="3" id="KW-0804">Transcription</keyword>
<dbReference type="Gene3D" id="3.40.50.1360">
    <property type="match status" value="1"/>
</dbReference>
<dbReference type="OrthoDB" id="7688673at2"/>
<dbReference type="InterPro" id="IPR014036">
    <property type="entry name" value="DeoR-like_C"/>
</dbReference>
<evidence type="ECO:0000256" key="3">
    <source>
        <dbReference type="ARBA" id="ARBA00023163"/>
    </source>
</evidence>
<dbReference type="EMBL" id="OBEL01000002">
    <property type="protein sequence ID" value="SNZ19241.1"/>
    <property type="molecule type" value="Genomic_DNA"/>
</dbReference>
<evidence type="ECO:0000256" key="1">
    <source>
        <dbReference type="ARBA" id="ARBA00022491"/>
    </source>
</evidence>
<keyword evidence="2" id="KW-0805">Transcription regulation</keyword>
<feature type="domain" description="HTH deoR-type" evidence="4">
    <location>
        <begin position="7"/>
        <end position="62"/>
    </location>
</feature>
<evidence type="ECO:0000313" key="6">
    <source>
        <dbReference type="Proteomes" id="UP000219439"/>
    </source>
</evidence>